<name>A0A193GE99_9BORD</name>
<accession>A0A193GE99</accession>
<dbReference type="EMBL" id="CP016172">
    <property type="protein sequence ID" value="ANN77943.1"/>
    <property type="molecule type" value="Genomic_DNA"/>
</dbReference>
<dbReference type="STRING" id="463014.BAU07_13350"/>
<sequence length="1561" mass="158989">MPGSGIVRTVTPPSGVPGSALYSVVPAANSPYLVVTDPRFTGQRPTVSSDYLLELLRGAGPAIGKTPTGSNAIASATGSAPVVGGHKPVTAGVNVAATTAGVNGVGGAGGTVGAGAGLIAGSGVGGATGPGGSLAGNVATAAAAAVAAANGVAPGSAGGGAAGNSTPTASNPYLNATDTLKRLGDGFYEQKIVSDQIMAATGQRFVGDYTDAQSQYKDLLTAGAAFAQQYGLTIGTPLTEDQMRQLTTDMVWLVEQTTTLPDGTTQQVLVPQVYLVVQDGDLKGDGTLIAGRTVTLQSTGDINNTGTIGSRDATVMVADNIRNTAAGTVQGSTVNLMARQDLDNIAALIKGDTVALQAGRDINLTTTTASSTGTNTWGTYISGVSQIDAGSLRVDAGQNLNLTAASLSIQNDARLQAGNDINLVTLQEVQGESVVFKKKNNTEVERKTDVGTSINAGGDLTLVAGRDVNATAANVEAGGQLAVGAGRDINVLSGVASGTVRDEHYQKTSGSWGSSYSKHSIDTGEWTQAEGSTFTGDSAVFMAGRDVNIVGSNIGTSNSLVISADRNITIAAAQNTSNDDHYLHEKKSGFGALGGLSSGTSESTDTLDGTKVFHTGSTVGSILGDVLMNAGGSLQVVGSNVLAREGDIALVGRDVTIASVNDTDKEKEFHELKQSGFSINFGSPVVDAIHTVDRMNHAAAEVDNPIMKALALGTSALTVANTVDGLLRDPQKGGSGAATITLNYGTNISSTTINRESSSVVGSTVAAGNDLTIVSRGAGKDSDINVLGSSLSAGNNAVLKADGDILMQAAANTSSQHTDSKHIDGSIGVGVMAGMDGKGSYGYGFIVQGSVAGSRGREDGSDLTWTNSSVTAGNILALQSGGNTSLIGATGKADQILASVGGDLLLQSLQDKSTYDSKNQNFGAGFTYCYGYCSSSAYGSYGQSAINSNLETVTQQTGLYAGDGGFQVDVKNNTTLIGSVIASSDKAVADGLNQLATGTLVTHGIHNKAEYEGYQVGISGGYSWGGTQMVNGQSVPTQGGASAMPPVFAAAGGNASSTTESAISGGNIVIRDGEGQLALTGKTVDQTLASLSRDVSDTLNGLSPIFDKDKVQTGFDIVTTAQQQVGAFIAKRASDIAALEEKANDPKETQAERDRAALQAKALKDIYGQGTPYRRVLDALIAGVAGNVTGTSLAMVQGAAVNFLQGLAAGKVKEIADSLGTGASADAARATLHAIVGCAGAAATNASCSAGALGAGASSLIASLLKLDADGMSEQQREDARSLLTSIVGGVAGAVSADVVVSATAAATELSNNALTLSQIKQFSEEAQACSKLKNCDQVRDKYRQISMDQWAEVMSVCAQNTEICRAKYDQYVVDLNDYWKALGSLSDLNLPSDFKDDLFFYRMQMYDVTQAVGLTGFAEQLVKKYNIDLNPEQAAQIASVLAAAVGGIKNLGGTNSRAALTVGEKIGVLREAGSKSGNFGLGTATAAEAIELGLAWVGPDYRISSTDGKTLISADGLRQFRPPSTKRSPYASTGVQANFESRPSPRGDWLNNGHLNITEP</sequence>
<feature type="compositionally biased region" description="Polar residues" evidence="1">
    <location>
        <begin position="1526"/>
        <end position="1542"/>
    </location>
</feature>
<dbReference type="GO" id="GO:0003824">
    <property type="term" value="F:catalytic activity"/>
    <property type="evidence" value="ECO:0007669"/>
    <property type="project" value="UniProtKB-ARBA"/>
</dbReference>
<dbReference type="KEGG" id="bfz:BAU07_13350"/>
<dbReference type="Pfam" id="PF13332">
    <property type="entry name" value="Fil_haemagg_2"/>
    <property type="match status" value="2"/>
</dbReference>
<proteinExistence type="predicted"/>
<evidence type="ECO:0000313" key="2">
    <source>
        <dbReference type="EMBL" id="ANN77943.1"/>
    </source>
</evidence>
<keyword evidence="3" id="KW-1185">Reference proteome</keyword>
<evidence type="ECO:0000256" key="1">
    <source>
        <dbReference type="SAM" id="MobiDB-lite"/>
    </source>
</evidence>
<feature type="region of interest" description="Disordered" evidence="1">
    <location>
        <begin position="1520"/>
        <end position="1561"/>
    </location>
</feature>
<dbReference type="InterPro" id="IPR025157">
    <property type="entry name" value="Hemagglutinin_rpt"/>
</dbReference>
<reference evidence="2 3" key="1">
    <citation type="submission" date="2016-06" db="EMBL/GenBank/DDBJ databases">
        <title>Complete genome sequences of Bordetella bronchialis and Bordetella flabilis.</title>
        <authorList>
            <person name="LiPuma J.J."/>
            <person name="Spilker T."/>
        </authorList>
    </citation>
    <scope>NUCLEOTIDE SEQUENCE [LARGE SCALE GENOMIC DNA]</scope>
    <source>
        <strain evidence="2 3">AU10664</strain>
    </source>
</reference>
<dbReference type="Proteomes" id="UP000091926">
    <property type="component" value="Chromosome"/>
</dbReference>
<organism evidence="2 3">
    <name type="scientific">Bordetella flabilis</name>
    <dbReference type="NCBI Taxonomy" id="463014"/>
    <lineage>
        <taxon>Bacteria</taxon>
        <taxon>Pseudomonadati</taxon>
        <taxon>Pseudomonadota</taxon>
        <taxon>Betaproteobacteria</taxon>
        <taxon>Burkholderiales</taxon>
        <taxon>Alcaligenaceae</taxon>
        <taxon>Bordetella</taxon>
    </lineage>
</organism>
<evidence type="ECO:0000313" key="3">
    <source>
        <dbReference type="Proteomes" id="UP000091926"/>
    </source>
</evidence>
<protein>
    <recommendedName>
        <fullName evidence="4">Toxin CdiA</fullName>
    </recommendedName>
</protein>
<evidence type="ECO:0008006" key="4">
    <source>
        <dbReference type="Google" id="ProtNLM"/>
    </source>
</evidence>
<gene>
    <name evidence="2" type="ORF">BAU07_13350</name>
</gene>